<dbReference type="InterPro" id="IPR021144">
    <property type="entry name" value="UPF0597"/>
</dbReference>
<dbReference type="GO" id="GO:0019450">
    <property type="term" value="P:L-cysteine catabolic process to pyruvate"/>
    <property type="evidence" value="ECO:0007669"/>
    <property type="project" value="TreeGrafter"/>
</dbReference>
<dbReference type="Pfam" id="PF03313">
    <property type="entry name" value="SDH_alpha"/>
    <property type="match status" value="1"/>
</dbReference>
<dbReference type="eggNOG" id="COG3681">
    <property type="taxonomic scope" value="Bacteria"/>
</dbReference>
<sequence>MNEGIRSILDREIKMTMGCTDPGAIAYAASKAASILDGSLRRINIVLSKNIYKNAAYVGIPVIKKYGIEYAALLGAMIKRPELKLSVLGEISAEMQNNVDNYINEIPVTVACSDTDETLYISVTCISDASGVTVVIREDYDQICHIEKDDQIIYHNEPQKVCKENSFDRWDFRSLYSAALEEDMQEGSILKYEEINKRAAMSNLPEDAGKYLQRILSLADVPANDMANMARIYVLNAGRMRMSGERAPIVSLAGSGNLGITSMLAVSAVCDAIRKPPAERERAIYLSVLIAAYIKSQMNRLTVMCGTAVAGAAGAAAATAYLMGGGCKEAEDAVNTVIGSIAGMLCDGAKESCAFKVSFAAECAVMSGIMAVDKAGIRPGSGIITHDIDENIRNLGYINNYGMKEADNIMLNILHSQKK</sequence>
<dbReference type="AlphaFoldDB" id="S0FVB5"/>
<dbReference type="PANTHER" id="PTHR30501:SF2">
    <property type="entry name" value="UPF0597 PROTEIN YHAM"/>
    <property type="match status" value="1"/>
</dbReference>
<dbReference type="RefSeq" id="WP_004625190.1">
    <property type="nucleotide sequence ID" value="NZ_AORV01000027.1"/>
</dbReference>
<organism evidence="2 3">
    <name type="scientific">Ruminiclostridium cellobioparum subsp. termitidis CT1112</name>
    <dbReference type="NCBI Taxonomy" id="1195236"/>
    <lineage>
        <taxon>Bacteria</taxon>
        <taxon>Bacillati</taxon>
        <taxon>Bacillota</taxon>
        <taxon>Clostridia</taxon>
        <taxon>Eubacteriales</taxon>
        <taxon>Oscillospiraceae</taxon>
        <taxon>Ruminiclostridium</taxon>
    </lineage>
</organism>
<evidence type="ECO:0000259" key="1">
    <source>
        <dbReference type="Pfam" id="PF03313"/>
    </source>
</evidence>
<dbReference type="EMBL" id="AORV01000027">
    <property type="protein sequence ID" value="EMS72473.1"/>
    <property type="molecule type" value="Genomic_DNA"/>
</dbReference>
<dbReference type="GO" id="GO:0080146">
    <property type="term" value="F:L-cysteine desulfhydrase activity"/>
    <property type="evidence" value="ECO:0007669"/>
    <property type="project" value="TreeGrafter"/>
</dbReference>
<evidence type="ECO:0000313" key="3">
    <source>
        <dbReference type="Proteomes" id="UP000014155"/>
    </source>
</evidence>
<gene>
    <name evidence="2" type="ORF">CTER_1643</name>
</gene>
<name>S0FVB5_RUMCE</name>
<dbReference type="PIRSF" id="PIRSF006054">
    <property type="entry name" value="UCP006054"/>
    <property type="match status" value="1"/>
</dbReference>
<keyword evidence="3" id="KW-1185">Reference proteome</keyword>
<protein>
    <recommendedName>
        <fullName evidence="1">Serine dehydratase-like alpha subunit domain-containing protein</fullName>
    </recommendedName>
</protein>
<proteinExistence type="predicted"/>
<dbReference type="PATRIC" id="fig|1195236.3.peg.1972"/>
<dbReference type="InterPro" id="IPR005130">
    <property type="entry name" value="Ser_deHydtase-like_asu"/>
</dbReference>
<feature type="domain" description="Serine dehydratase-like alpha subunit" evidence="1">
    <location>
        <begin position="196"/>
        <end position="411"/>
    </location>
</feature>
<dbReference type="Proteomes" id="UP000014155">
    <property type="component" value="Unassembled WGS sequence"/>
</dbReference>
<comment type="caution">
    <text evidence="2">The sequence shown here is derived from an EMBL/GenBank/DDBJ whole genome shotgun (WGS) entry which is preliminary data.</text>
</comment>
<dbReference type="STRING" id="1195236.CTER_1643"/>
<reference evidence="2 3" key="1">
    <citation type="journal article" date="2013" name="Genome Announc.">
        <title>Draft Genome Sequence of the Cellulolytic, Mesophilic, Anaerobic Bacterium Clostridium termitidis Strain CT1112 (DSM 5398).</title>
        <authorList>
            <person name="Lal S."/>
            <person name="Ramachandran U."/>
            <person name="Zhang X."/>
            <person name="Munir R."/>
            <person name="Sparling R."/>
            <person name="Levin D.B."/>
        </authorList>
    </citation>
    <scope>NUCLEOTIDE SEQUENCE [LARGE SCALE GENOMIC DNA]</scope>
    <source>
        <strain evidence="2 3">CT1112</strain>
    </source>
</reference>
<evidence type="ECO:0000313" key="2">
    <source>
        <dbReference type="EMBL" id="EMS72473.1"/>
    </source>
</evidence>
<accession>S0FVB5</accession>
<dbReference type="PANTHER" id="PTHR30501">
    <property type="entry name" value="UPF0597 PROTEIN YHAM"/>
    <property type="match status" value="1"/>
</dbReference>